<dbReference type="InterPro" id="IPR013087">
    <property type="entry name" value="Znf_C2H2_type"/>
</dbReference>
<proteinExistence type="predicted"/>
<name>A0A183C625_GLOPA</name>
<feature type="compositionally biased region" description="Pro residues" evidence="2">
    <location>
        <begin position="88"/>
        <end position="99"/>
    </location>
</feature>
<organism evidence="4 5">
    <name type="scientific">Globodera pallida</name>
    <name type="common">Potato cyst nematode worm</name>
    <name type="synonym">Heterodera pallida</name>
    <dbReference type="NCBI Taxonomy" id="36090"/>
    <lineage>
        <taxon>Eukaryota</taxon>
        <taxon>Metazoa</taxon>
        <taxon>Ecdysozoa</taxon>
        <taxon>Nematoda</taxon>
        <taxon>Chromadorea</taxon>
        <taxon>Rhabditida</taxon>
        <taxon>Tylenchina</taxon>
        <taxon>Tylenchomorpha</taxon>
        <taxon>Tylenchoidea</taxon>
        <taxon>Heteroderidae</taxon>
        <taxon>Heteroderinae</taxon>
        <taxon>Globodera</taxon>
    </lineage>
</organism>
<sequence length="142" mass="15539">MSFEADAAVVSEEANSESDVAVVKCTECDRTFKAIKNMKIHRTKMHFKKAAVVEATQPQFGAFAREESSVNTEMVSSSRAIARRAKPPSAPPLSAPPLPLMTTPRGRRHEEFRHAAQRFMAATVALADASVALDDAFKNLHI</sequence>
<dbReference type="GO" id="GO:0008270">
    <property type="term" value="F:zinc ion binding"/>
    <property type="evidence" value="ECO:0007669"/>
    <property type="project" value="UniProtKB-KW"/>
</dbReference>
<feature type="region of interest" description="Disordered" evidence="2">
    <location>
        <begin position="81"/>
        <end position="100"/>
    </location>
</feature>
<evidence type="ECO:0000256" key="2">
    <source>
        <dbReference type="SAM" id="MobiDB-lite"/>
    </source>
</evidence>
<dbReference type="WBParaSite" id="GPLIN_000832000">
    <property type="protein sequence ID" value="GPLIN_000832000"/>
    <property type="gene ID" value="GPLIN_000832000"/>
</dbReference>
<dbReference type="PROSITE" id="PS50157">
    <property type="entry name" value="ZINC_FINGER_C2H2_2"/>
    <property type="match status" value="1"/>
</dbReference>
<evidence type="ECO:0000313" key="4">
    <source>
        <dbReference type="Proteomes" id="UP000050741"/>
    </source>
</evidence>
<dbReference type="Proteomes" id="UP000050741">
    <property type="component" value="Unassembled WGS sequence"/>
</dbReference>
<evidence type="ECO:0000256" key="1">
    <source>
        <dbReference type="PROSITE-ProRule" id="PRU00042"/>
    </source>
</evidence>
<accession>A0A183C625</accession>
<reference evidence="4" key="1">
    <citation type="submission" date="2014-05" db="EMBL/GenBank/DDBJ databases">
        <title>The genome and life-stage specific transcriptomes of Globodera pallida elucidate key aspects of plant parasitism by a cyst nematode.</title>
        <authorList>
            <person name="Cotton J.A."/>
            <person name="Lilley C.J."/>
            <person name="Jones L.M."/>
            <person name="Kikuchi T."/>
            <person name="Reid A.J."/>
            <person name="Thorpe P."/>
            <person name="Tsai I.J."/>
            <person name="Beasley H."/>
            <person name="Blok V."/>
            <person name="Cock P.J.A."/>
            <person name="Van den Akker S.E."/>
            <person name="Holroyd N."/>
            <person name="Hunt M."/>
            <person name="Mantelin S."/>
            <person name="Naghra H."/>
            <person name="Pain A."/>
            <person name="Palomares-Rius J.E."/>
            <person name="Zarowiecki M."/>
            <person name="Berriman M."/>
            <person name="Jones J.T."/>
            <person name="Urwin P.E."/>
        </authorList>
    </citation>
    <scope>NUCLEOTIDE SEQUENCE [LARGE SCALE GENOMIC DNA]</scope>
    <source>
        <strain evidence="4">Lindley</strain>
    </source>
</reference>
<keyword evidence="1" id="KW-0479">Metal-binding</keyword>
<feature type="domain" description="C2H2-type" evidence="3">
    <location>
        <begin position="23"/>
        <end position="51"/>
    </location>
</feature>
<evidence type="ECO:0000313" key="5">
    <source>
        <dbReference type="WBParaSite" id="GPLIN_000832000"/>
    </source>
</evidence>
<keyword evidence="4" id="KW-1185">Reference proteome</keyword>
<keyword evidence="1" id="KW-0862">Zinc</keyword>
<keyword evidence="1" id="KW-0863">Zinc-finger</keyword>
<dbReference type="PROSITE" id="PS00028">
    <property type="entry name" value="ZINC_FINGER_C2H2_1"/>
    <property type="match status" value="1"/>
</dbReference>
<dbReference type="AlphaFoldDB" id="A0A183C625"/>
<protein>
    <submittedName>
        <fullName evidence="5">C2H2-type domain-containing protein</fullName>
    </submittedName>
</protein>
<evidence type="ECO:0000259" key="3">
    <source>
        <dbReference type="PROSITE" id="PS50157"/>
    </source>
</evidence>
<reference evidence="5" key="2">
    <citation type="submission" date="2016-06" db="UniProtKB">
        <authorList>
            <consortium name="WormBaseParasite"/>
        </authorList>
    </citation>
    <scope>IDENTIFICATION</scope>
</reference>